<dbReference type="eggNOG" id="COG1686">
    <property type="taxonomic scope" value="Bacteria"/>
</dbReference>
<comment type="caution">
    <text evidence="13">The sequence shown here is derived from an EMBL/GenBank/DDBJ whole genome shotgun (WGS) entry which is preliminary data.</text>
</comment>
<keyword evidence="10" id="KW-0812">Transmembrane</keyword>
<evidence type="ECO:0000313" key="13">
    <source>
        <dbReference type="EMBL" id="GAC81255.1"/>
    </source>
</evidence>
<feature type="signal peptide" evidence="11">
    <location>
        <begin position="1"/>
        <end position="29"/>
    </location>
</feature>
<keyword evidence="2 11" id="KW-0732">Signal</keyword>
<dbReference type="Gene3D" id="3.40.710.10">
    <property type="entry name" value="DD-peptidase/beta-lactamase superfamily"/>
    <property type="match status" value="1"/>
</dbReference>
<keyword evidence="3" id="KW-0378">Hydrolase</keyword>
<feature type="transmembrane region" description="Helical" evidence="10">
    <location>
        <begin position="397"/>
        <end position="416"/>
    </location>
</feature>
<dbReference type="InterPro" id="IPR001967">
    <property type="entry name" value="Peptidase_S11_N"/>
</dbReference>
<dbReference type="InterPro" id="IPR018044">
    <property type="entry name" value="Peptidase_S11"/>
</dbReference>
<dbReference type="PANTHER" id="PTHR21581">
    <property type="entry name" value="D-ALANYL-D-ALANINE CARBOXYPEPTIDASE"/>
    <property type="match status" value="1"/>
</dbReference>
<evidence type="ECO:0000256" key="9">
    <source>
        <dbReference type="RuleBase" id="RU004016"/>
    </source>
</evidence>
<feature type="active site" evidence="7">
    <location>
        <position position="189"/>
    </location>
</feature>
<organism evidence="13 14">
    <name type="scientific">Gordonia malaquae NBRC 108250</name>
    <dbReference type="NCBI Taxonomy" id="1223542"/>
    <lineage>
        <taxon>Bacteria</taxon>
        <taxon>Bacillati</taxon>
        <taxon>Actinomycetota</taxon>
        <taxon>Actinomycetes</taxon>
        <taxon>Mycobacteriales</taxon>
        <taxon>Gordoniaceae</taxon>
        <taxon>Gordonia</taxon>
    </lineage>
</organism>
<dbReference type="STRING" id="410332.SAMN04488550_1456"/>
<keyword evidence="10" id="KW-1133">Transmembrane helix</keyword>
<dbReference type="GO" id="GO:0009252">
    <property type="term" value="P:peptidoglycan biosynthetic process"/>
    <property type="evidence" value="ECO:0007669"/>
    <property type="project" value="UniProtKB-KW"/>
</dbReference>
<evidence type="ECO:0000256" key="10">
    <source>
        <dbReference type="SAM" id="Phobius"/>
    </source>
</evidence>
<keyword evidence="6" id="KW-0961">Cell wall biogenesis/degradation</keyword>
<feature type="domain" description="Peptidase S11 D-alanyl-D-alanine carboxypeptidase A N-terminal" evidence="12">
    <location>
        <begin position="103"/>
        <end position="333"/>
    </location>
</feature>
<dbReference type="PANTHER" id="PTHR21581:SF33">
    <property type="entry name" value="D-ALANYL-D-ALANINE CARBOXYPEPTIDASE DACB"/>
    <property type="match status" value="1"/>
</dbReference>
<dbReference type="GO" id="GO:0006508">
    <property type="term" value="P:proteolysis"/>
    <property type="evidence" value="ECO:0007669"/>
    <property type="project" value="InterPro"/>
</dbReference>
<feature type="active site" description="Proton acceptor" evidence="7">
    <location>
        <position position="137"/>
    </location>
</feature>
<dbReference type="OrthoDB" id="3663940at2"/>
<accession>M3UMU4</accession>
<dbReference type="GO" id="GO:0008360">
    <property type="term" value="P:regulation of cell shape"/>
    <property type="evidence" value="ECO:0007669"/>
    <property type="project" value="UniProtKB-KW"/>
</dbReference>
<sequence>MISRISRVGAALAVAAAAVLSTPVCVSHADPVAGVDGYVPAPTPDTDDCPHRVHTPPAIDESEVVQPGQTTPTPLPVPTPAVGGAKLAGCGVVADPKAGDVPANLTSAGWLIADLDTGAVIAAKDPHGRYRPASTIKTLLALTALKELKLDTVVTGTTDDYGVEGDSCGIGPGGTYTVRELLTGLLMVSGNDCANALARELGGREQALGKMNAEAKAIGAVDTRAASPSGLDAPGMSTSPFDLALIFREAMRNADFRHMISLTEFKFPGFPALKDVPGDNAHPGYMMATSNALLRDGYPGMLGGKTGFTDDALKTFVAGVERDGKRLVIVQMAGLTVAGDTYVQQAQRMIDYGFAAPAGTSVGSLAHSGDNAHSPFSPAPELVAAASDEPSHIGRNTLIVVAIVLAAAAVAGGAVLRKRAADSGTD</sequence>
<dbReference type="GO" id="GO:0009002">
    <property type="term" value="F:serine-type D-Ala-D-Ala carboxypeptidase activity"/>
    <property type="evidence" value="ECO:0007669"/>
    <property type="project" value="InterPro"/>
</dbReference>
<dbReference type="RefSeq" id="WP_008380875.1">
    <property type="nucleotide sequence ID" value="NZ_BAOP01000031.1"/>
</dbReference>
<keyword evidence="14" id="KW-1185">Reference proteome</keyword>
<evidence type="ECO:0000256" key="5">
    <source>
        <dbReference type="ARBA" id="ARBA00022984"/>
    </source>
</evidence>
<keyword evidence="10" id="KW-0472">Membrane</keyword>
<evidence type="ECO:0000256" key="8">
    <source>
        <dbReference type="PIRSR" id="PIRSR618044-2"/>
    </source>
</evidence>
<keyword evidence="4" id="KW-0133">Cell shape</keyword>
<evidence type="ECO:0000256" key="4">
    <source>
        <dbReference type="ARBA" id="ARBA00022960"/>
    </source>
</evidence>
<feature type="binding site" evidence="8">
    <location>
        <position position="305"/>
    </location>
    <ligand>
        <name>substrate</name>
    </ligand>
</feature>
<evidence type="ECO:0000313" key="14">
    <source>
        <dbReference type="Proteomes" id="UP000035009"/>
    </source>
</evidence>
<evidence type="ECO:0000259" key="12">
    <source>
        <dbReference type="Pfam" id="PF00768"/>
    </source>
</evidence>
<dbReference type="SUPFAM" id="SSF56601">
    <property type="entry name" value="beta-lactamase/transpeptidase-like"/>
    <property type="match status" value="1"/>
</dbReference>
<evidence type="ECO:0000256" key="6">
    <source>
        <dbReference type="ARBA" id="ARBA00023316"/>
    </source>
</evidence>
<dbReference type="InterPro" id="IPR012338">
    <property type="entry name" value="Beta-lactam/transpept-like"/>
</dbReference>
<dbReference type="EMBL" id="BAOP01000031">
    <property type="protein sequence ID" value="GAC81255.1"/>
    <property type="molecule type" value="Genomic_DNA"/>
</dbReference>
<dbReference type="AlphaFoldDB" id="M3UMU4"/>
<dbReference type="Proteomes" id="UP000035009">
    <property type="component" value="Unassembled WGS sequence"/>
</dbReference>
<protein>
    <submittedName>
        <fullName evidence="13">D-alanyl-D-alanine carboxypeptidase</fullName>
    </submittedName>
</protein>
<evidence type="ECO:0000256" key="2">
    <source>
        <dbReference type="ARBA" id="ARBA00022729"/>
    </source>
</evidence>
<dbReference type="PRINTS" id="PR00725">
    <property type="entry name" value="DADACBPTASE1"/>
</dbReference>
<dbReference type="GO" id="GO:0071555">
    <property type="term" value="P:cell wall organization"/>
    <property type="evidence" value="ECO:0007669"/>
    <property type="project" value="UniProtKB-KW"/>
</dbReference>
<name>M3UMU4_GORML</name>
<keyword evidence="13" id="KW-0645">Protease</keyword>
<comment type="similarity">
    <text evidence="1 9">Belongs to the peptidase S11 family.</text>
</comment>
<reference evidence="13 14" key="1">
    <citation type="submission" date="2013-02" db="EMBL/GenBank/DDBJ databases">
        <title>Whole genome shotgun sequence of Gordonia malaquae NBRC 108250.</title>
        <authorList>
            <person name="Yoshida I."/>
            <person name="Hosoyama A."/>
            <person name="Tsuchikane K."/>
            <person name="Ando Y."/>
            <person name="Baba S."/>
            <person name="Ohji S."/>
            <person name="Hamada M."/>
            <person name="Tamura T."/>
            <person name="Yamazoe A."/>
            <person name="Yamazaki S."/>
            <person name="Fujita N."/>
        </authorList>
    </citation>
    <scope>NUCLEOTIDE SEQUENCE [LARGE SCALE GENOMIC DNA]</scope>
    <source>
        <strain evidence="13 14">NBRC 108250</strain>
    </source>
</reference>
<evidence type="ECO:0000256" key="11">
    <source>
        <dbReference type="SAM" id="SignalP"/>
    </source>
</evidence>
<keyword evidence="5" id="KW-0573">Peptidoglycan synthesis</keyword>
<keyword evidence="13" id="KW-0121">Carboxypeptidase</keyword>
<proteinExistence type="inferred from homology"/>
<dbReference type="Pfam" id="PF00768">
    <property type="entry name" value="Peptidase_S11"/>
    <property type="match status" value="1"/>
</dbReference>
<evidence type="ECO:0000256" key="3">
    <source>
        <dbReference type="ARBA" id="ARBA00022801"/>
    </source>
</evidence>
<evidence type="ECO:0000256" key="7">
    <source>
        <dbReference type="PIRSR" id="PIRSR618044-1"/>
    </source>
</evidence>
<feature type="active site" description="Acyl-ester intermediate" evidence="7">
    <location>
        <position position="134"/>
    </location>
</feature>
<evidence type="ECO:0000256" key="1">
    <source>
        <dbReference type="ARBA" id="ARBA00007164"/>
    </source>
</evidence>
<gene>
    <name evidence="13" type="primary">dac</name>
    <name evidence="13" type="ORF">GM1_031_00080</name>
</gene>
<feature type="chain" id="PRO_5004040513" evidence="11">
    <location>
        <begin position="30"/>
        <end position="426"/>
    </location>
</feature>